<proteinExistence type="predicted"/>
<evidence type="ECO:0000256" key="1">
    <source>
        <dbReference type="SAM" id="MobiDB-lite"/>
    </source>
</evidence>
<name>A0A7S0FZM2_9DINO</name>
<dbReference type="EMBL" id="HBEG01054214">
    <property type="protein sequence ID" value="CAD8389475.1"/>
    <property type="molecule type" value="Transcribed_RNA"/>
</dbReference>
<feature type="compositionally biased region" description="Basic residues" evidence="1">
    <location>
        <begin position="69"/>
        <end position="84"/>
    </location>
</feature>
<evidence type="ECO:0000313" key="2">
    <source>
        <dbReference type="EMBL" id="CAD8389475.1"/>
    </source>
</evidence>
<feature type="compositionally biased region" description="Basic residues" evidence="1">
    <location>
        <begin position="9"/>
        <end position="21"/>
    </location>
</feature>
<organism evidence="2">
    <name type="scientific">Pyrodinium bahamense</name>
    <dbReference type="NCBI Taxonomy" id="73915"/>
    <lineage>
        <taxon>Eukaryota</taxon>
        <taxon>Sar</taxon>
        <taxon>Alveolata</taxon>
        <taxon>Dinophyceae</taxon>
        <taxon>Gonyaulacales</taxon>
        <taxon>Pyrocystaceae</taxon>
        <taxon>Pyrodinium</taxon>
    </lineage>
</organism>
<feature type="compositionally biased region" description="Gly residues" evidence="1">
    <location>
        <begin position="90"/>
        <end position="99"/>
    </location>
</feature>
<sequence length="212" mass="22963">MARSTSRSYSRRRTPPRRRRASPSNNRRERRGRDDSRSRSRGRVARKPPPARSRSAKREASPPLSPPRAPRRAARSPSRPRSRSRSGAEPRGGGGGRGAAGPPPEGGGGASAPTAAGAEPMEITFEIVDGVTKLNGSLSWRAEVYLPRPVQADRLGGRPGTINIRGPSRLDRKDAERDGERLKEAAIEGGAPATRSLQRKLNTEAIEESRRS</sequence>
<protein>
    <submittedName>
        <fullName evidence="2">Uncharacterized protein</fullName>
    </submittedName>
</protein>
<gene>
    <name evidence="2" type="ORF">PBAH0796_LOCUS33026</name>
</gene>
<accession>A0A7S0FZM2</accession>
<feature type="region of interest" description="Disordered" evidence="1">
    <location>
        <begin position="1"/>
        <end position="118"/>
    </location>
</feature>
<feature type="region of interest" description="Disordered" evidence="1">
    <location>
        <begin position="151"/>
        <end position="212"/>
    </location>
</feature>
<reference evidence="2" key="1">
    <citation type="submission" date="2021-01" db="EMBL/GenBank/DDBJ databases">
        <authorList>
            <person name="Corre E."/>
            <person name="Pelletier E."/>
            <person name="Niang G."/>
            <person name="Scheremetjew M."/>
            <person name="Finn R."/>
            <person name="Kale V."/>
            <person name="Holt S."/>
            <person name="Cochrane G."/>
            <person name="Meng A."/>
            <person name="Brown T."/>
            <person name="Cohen L."/>
        </authorList>
    </citation>
    <scope>NUCLEOTIDE SEQUENCE</scope>
    <source>
        <strain evidence="2">Pbaha01</strain>
    </source>
</reference>
<feature type="compositionally biased region" description="Basic and acidic residues" evidence="1">
    <location>
        <begin position="168"/>
        <end position="186"/>
    </location>
</feature>
<dbReference type="AlphaFoldDB" id="A0A7S0FZM2"/>